<feature type="compositionally biased region" description="Basic residues" evidence="1">
    <location>
        <begin position="119"/>
        <end position="135"/>
    </location>
</feature>
<reference evidence="2" key="1">
    <citation type="submission" date="2023-07" db="EMBL/GenBank/DDBJ databases">
        <title>Chromosome-level genome assembly of Artemia franciscana.</title>
        <authorList>
            <person name="Jo E."/>
        </authorList>
    </citation>
    <scope>NUCLEOTIDE SEQUENCE</scope>
    <source>
        <tissue evidence="2">Whole body</tissue>
    </source>
</reference>
<feature type="region of interest" description="Disordered" evidence="1">
    <location>
        <begin position="118"/>
        <end position="150"/>
    </location>
</feature>
<evidence type="ECO:0000313" key="3">
    <source>
        <dbReference type="Proteomes" id="UP001187531"/>
    </source>
</evidence>
<sequence length="162" mass="18409">MSKHQQSYVQRVFVHEVSLLSKDESSEHTHGVVKTAIWLLNPDVFSESDILPASMTDIAQPQEGQDAIRPTTQERSNSKTIPKIYCYMSVGGARKHGRTRILADNPPKNEFEVQTQSKILKKPKITAHKNKAKTPHKQEERMSNKDEDEVLEGSEGLVFINW</sequence>
<comment type="caution">
    <text evidence="2">The sequence shown here is derived from an EMBL/GenBank/DDBJ whole genome shotgun (WGS) entry which is preliminary data.</text>
</comment>
<organism evidence="2 3">
    <name type="scientific">Artemia franciscana</name>
    <name type="common">Brine shrimp</name>
    <name type="synonym">Artemia sanfranciscana</name>
    <dbReference type="NCBI Taxonomy" id="6661"/>
    <lineage>
        <taxon>Eukaryota</taxon>
        <taxon>Metazoa</taxon>
        <taxon>Ecdysozoa</taxon>
        <taxon>Arthropoda</taxon>
        <taxon>Crustacea</taxon>
        <taxon>Branchiopoda</taxon>
        <taxon>Anostraca</taxon>
        <taxon>Artemiidae</taxon>
        <taxon>Artemia</taxon>
    </lineage>
</organism>
<evidence type="ECO:0000313" key="2">
    <source>
        <dbReference type="EMBL" id="KAK2718832.1"/>
    </source>
</evidence>
<keyword evidence="3" id="KW-1185">Reference proteome</keyword>
<protein>
    <submittedName>
        <fullName evidence="2">Uncharacterized protein</fullName>
    </submittedName>
</protein>
<dbReference type="AlphaFoldDB" id="A0AA88ICW9"/>
<dbReference type="EMBL" id="JAVRJZ010000009">
    <property type="protein sequence ID" value="KAK2718832.1"/>
    <property type="molecule type" value="Genomic_DNA"/>
</dbReference>
<dbReference type="Proteomes" id="UP001187531">
    <property type="component" value="Unassembled WGS sequence"/>
</dbReference>
<accession>A0AA88ICW9</accession>
<proteinExistence type="predicted"/>
<evidence type="ECO:0000256" key="1">
    <source>
        <dbReference type="SAM" id="MobiDB-lite"/>
    </source>
</evidence>
<feature type="compositionally biased region" description="Basic and acidic residues" evidence="1">
    <location>
        <begin position="136"/>
        <end position="145"/>
    </location>
</feature>
<gene>
    <name evidence="2" type="ORF">QYM36_005988</name>
</gene>
<name>A0AA88ICW9_ARTSF</name>